<sequence length="374" mass="42002">MKNPLSPFTIAISGDFGEARSHENVKRWIENNGGKYATAITKDTTHLICTREHYKRKVTMVKQAEQHKHIKIVTFDWLEDSLLSCTRKREGRYLLQKLLKAEELEKKIKKAAERRKAKQEVRIFNQGVRKAQNDLGSSKPSRSRAKPNTAQSKKTSGAKARVTKAQPSSLSLSAAPMAVRTSNLLNGPGPNEGDFVPGNHHIYRDPTGFDYDIVLYRIDIARNVNERFKIRIFESNHRPPSYSLTTTHLPLPPTPPSPPTIDHPINTPFEPVFATFQSIFLAKTGVAWEERLTAYRARLNCRAAGQPWRPGHFGDSAARAMGEFKTSNAGCGGDDSDAEPWLYGPPTGNKPKGLMPDMGVRKVNSWSEIKEWDM</sequence>
<dbReference type="InterPro" id="IPR053036">
    <property type="entry name" value="CellCycle_DNARepair_Reg"/>
</dbReference>
<dbReference type="PROSITE" id="PS50172">
    <property type="entry name" value="BRCT"/>
    <property type="match status" value="1"/>
</dbReference>
<evidence type="ECO:0000313" key="6">
    <source>
        <dbReference type="Proteomes" id="UP000799766"/>
    </source>
</evidence>
<dbReference type="InterPro" id="IPR036420">
    <property type="entry name" value="BRCT_dom_sf"/>
</dbReference>
<feature type="domain" description="BRCT" evidence="3">
    <location>
        <begin position="1"/>
        <end position="95"/>
    </location>
</feature>
<feature type="region of interest" description="Disordered" evidence="2">
    <location>
        <begin position="124"/>
        <end position="171"/>
    </location>
</feature>
<evidence type="ECO:0000259" key="4">
    <source>
        <dbReference type="PROSITE" id="PS51977"/>
    </source>
</evidence>
<dbReference type="InterPro" id="IPR008893">
    <property type="entry name" value="WGR_domain"/>
</dbReference>
<dbReference type="AlphaFoldDB" id="A0A6A6NMN5"/>
<feature type="compositionally biased region" description="Polar residues" evidence="2">
    <location>
        <begin position="134"/>
        <end position="155"/>
    </location>
</feature>
<feature type="domain" description="WGR" evidence="4">
    <location>
        <begin position="199"/>
        <end position="302"/>
    </location>
</feature>
<dbReference type="PANTHER" id="PTHR47667:SF1">
    <property type="entry name" value="REGULATOR OF TY1 TRANSPOSITION PROTEIN 107"/>
    <property type="match status" value="1"/>
</dbReference>
<name>A0A6A6NMN5_9PEZI</name>
<dbReference type="OrthoDB" id="342264at2759"/>
<protein>
    <submittedName>
        <fullName evidence="5">Uncharacterized protein</fullName>
    </submittedName>
</protein>
<dbReference type="SUPFAM" id="SSF52113">
    <property type="entry name" value="BRCT domain"/>
    <property type="match status" value="1"/>
</dbReference>
<reference evidence="5" key="1">
    <citation type="journal article" date="2020" name="Stud. Mycol.">
        <title>101 Dothideomycetes genomes: a test case for predicting lifestyles and emergence of pathogens.</title>
        <authorList>
            <person name="Haridas S."/>
            <person name="Albert R."/>
            <person name="Binder M."/>
            <person name="Bloem J."/>
            <person name="Labutti K."/>
            <person name="Salamov A."/>
            <person name="Andreopoulos B."/>
            <person name="Baker S."/>
            <person name="Barry K."/>
            <person name="Bills G."/>
            <person name="Bluhm B."/>
            <person name="Cannon C."/>
            <person name="Castanera R."/>
            <person name="Culley D."/>
            <person name="Daum C."/>
            <person name="Ezra D."/>
            <person name="Gonzalez J."/>
            <person name="Henrissat B."/>
            <person name="Kuo A."/>
            <person name="Liang C."/>
            <person name="Lipzen A."/>
            <person name="Lutzoni F."/>
            <person name="Magnuson J."/>
            <person name="Mondo S."/>
            <person name="Nolan M."/>
            <person name="Ohm R."/>
            <person name="Pangilinan J."/>
            <person name="Park H.-J."/>
            <person name="Ramirez L."/>
            <person name="Alfaro M."/>
            <person name="Sun H."/>
            <person name="Tritt A."/>
            <person name="Yoshinaga Y."/>
            <person name="Zwiers L.-H."/>
            <person name="Turgeon B."/>
            <person name="Goodwin S."/>
            <person name="Spatafora J."/>
            <person name="Crous P."/>
            <person name="Grigoriev I."/>
        </authorList>
    </citation>
    <scope>NUCLEOTIDE SEQUENCE</scope>
    <source>
        <strain evidence="5">ATCC 16933</strain>
    </source>
</reference>
<dbReference type="CDD" id="cd00027">
    <property type="entry name" value="BRCT"/>
    <property type="match status" value="1"/>
</dbReference>
<feature type="coiled-coil region" evidence="1">
    <location>
        <begin position="94"/>
        <end position="121"/>
    </location>
</feature>
<dbReference type="EMBL" id="MU001701">
    <property type="protein sequence ID" value="KAF2452971.1"/>
    <property type="molecule type" value="Genomic_DNA"/>
</dbReference>
<evidence type="ECO:0000259" key="3">
    <source>
        <dbReference type="PROSITE" id="PS50172"/>
    </source>
</evidence>
<evidence type="ECO:0000256" key="2">
    <source>
        <dbReference type="SAM" id="MobiDB-lite"/>
    </source>
</evidence>
<dbReference type="SUPFAM" id="SSF142921">
    <property type="entry name" value="WGR domain-like"/>
    <property type="match status" value="1"/>
</dbReference>
<dbReference type="SMART" id="SM00292">
    <property type="entry name" value="BRCT"/>
    <property type="match status" value="1"/>
</dbReference>
<dbReference type="Proteomes" id="UP000799766">
    <property type="component" value="Unassembled WGS sequence"/>
</dbReference>
<evidence type="ECO:0000256" key="1">
    <source>
        <dbReference type="SAM" id="Coils"/>
    </source>
</evidence>
<dbReference type="PANTHER" id="PTHR47667">
    <property type="entry name" value="REGULATOR OF TY1 TRANSPOSITION PROTEIN 107"/>
    <property type="match status" value="1"/>
</dbReference>
<accession>A0A6A6NMN5</accession>
<dbReference type="Pfam" id="PF00533">
    <property type="entry name" value="BRCT"/>
    <property type="match status" value="1"/>
</dbReference>
<dbReference type="Gene3D" id="3.40.50.10190">
    <property type="entry name" value="BRCT domain"/>
    <property type="match status" value="1"/>
</dbReference>
<dbReference type="InterPro" id="IPR036930">
    <property type="entry name" value="WGR_dom_sf"/>
</dbReference>
<dbReference type="InterPro" id="IPR001357">
    <property type="entry name" value="BRCT_dom"/>
</dbReference>
<keyword evidence="1" id="KW-0175">Coiled coil</keyword>
<gene>
    <name evidence="5" type="ORF">BDY21DRAFT_375163</name>
</gene>
<evidence type="ECO:0000313" key="5">
    <source>
        <dbReference type="EMBL" id="KAF2452971.1"/>
    </source>
</evidence>
<proteinExistence type="predicted"/>
<dbReference type="PROSITE" id="PS51977">
    <property type="entry name" value="WGR"/>
    <property type="match status" value="1"/>
</dbReference>
<keyword evidence="6" id="KW-1185">Reference proteome</keyword>
<organism evidence="5 6">
    <name type="scientific">Lineolata rhizophorae</name>
    <dbReference type="NCBI Taxonomy" id="578093"/>
    <lineage>
        <taxon>Eukaryota</taxon>
        <taxon>Fungi</taxon>
        <taxon>Dikarya</taxon>
        <taxon>Ascomycota</taxon>
        <taxon>Pezizomycotina</taxon>
        <taxon>Dothideomycetes</taxon>
        <taxon>Dothideomycetes incertae sedis</taxon>
        <taxon>Lineolatales</taxon>
        <taxon>Lineolataceae</taxon>
        <taxon>Lineolata</taxon>
    </lineage>
</organism>